<dbReference type="InterPro" id="IPR012845">
    <property type="entry name" value="RNA_pol_sigma_FliA_WhiG"/>
</dbReference>
<protein>
    <submittedName>
        <fullName evidence="8">RNA polymerase, sigma 28 subunit, SigD/FliA/WhiG</fullName>
    </submittedName>
</protein>
<dbReference type="GO" id="GO:0003899">
    <property type="term" value="F:DNA-directed RNA polymerase activity"/>
    <property type="evidence" value="ECO:0007669"/>
    <property type="project" value="InterPro"/>
</dbReference>
<dbReference type="Gene3D" id="1.10.1740.10">
    <property type="match status" value="1"/>
</dbReference>
<dbReference type="InterPro" id="IPR007627">
    <property type="entry name" value="RNA_pol_sigma70_r2"/>
</dbReference>
<dbReference type="PANTHER" id="PTHR30385:SF7">
    <property type="entry name" value="RNA POLYMERASE SIGMA FACTOR FLIA"/>
    <property type="match status" value="1"/>
</dbReference>
<dbReference type="Proteomes" id="UP000198668">
    <property type="component" value="Unassembled WGS sequence"/>
</dbReference>
<dbReference type="Pfam" id="PF04539">
    <property type="entry name" value="Sigma70_r3"/>
    <property type="match status" value="1"/>
</dbReference>
<dbReference type="SUPFAM" id="SSF88946">
    <property type="entry name" value="Sigma2 domain of RNA polymerase sigma factors"/>
    <property type="match status" value="1"/>
</dbReference>
<evidence type="ECO:0000256" key="1">
    <source>
        <dbReference type="ARBA" id="ARBA00023015"/>
    </source>
</evidence>
<gene>
    <name evidence="8" type="ORF">SAMN04489868_10148</name>
</gene>
<dbReference type="RefSeq" id="WP_092090706.1">
    <property type="nucleotide sequence ID" value="NZ_FOQE01000001.1"/>
</dbReference>
<evidence type="ECO:0000259" key="7">
    <source>
        <dbReference type="Pfam" id="PF04545"/>
    </source>
</evidence>
<dbReference type="Pfam" id="PF04545">
    <property type="entry name" value="Sigma70_r4"/>
    <property type="match status" value="1"/>
</dbReference>
<organism evidence="8 9">
    <name type="scientific">Pisciglobus halotolerans</name>
    <dbReference type="NCBI Taxonomy" id="745365"/>
    <lineage>
        <taxon>Bacteria</taxon>
        <taxon>Bacillati</taxon>
        <taxon>Bacillota</taxon>
        <taxon>Bacilli</taxon>
        <taxon>Lactobacillales</taxon>
        <taxon>Carnobacteriaceae</taxon>
    </lineage>
</organism>
<dbReference type="InterPro" id="IPR013325">
    <property type="entry name" value="RNA_pol_sigma_r2"/>
</dbReference>
<evidence type="ECO:0000259" key="6">
    <source>
        <dbReference type="Pfam" id="PF04542"/>
    </source>
</evidence>
<dbReference type="SUPFAM" id="SSF88659">
    <property type="entry name" value="Sigma3 and sigma4 domains of RNA polymerase sigma factors"/>
    <property type="match status" value="2"/>
</dbReference>
<keyword evidence="4" id="KW-0804">Transcription</keyword>
<evidence type="ECO:0000313" key="9">
    <source>
        <dbReference type="Proteomes" id="UP000198668"/>
    </source>
</evidence>
<dbReference type="GO" id="GO:0003677">
    <property type="term" value="F:DNA binding"/>
    <property type="evidence" value="ECO:0007669"/>
    <property type="project" value="UniProtKB-KW"/>
</dbReference>
<dbReference type="PANTHER" id="PTHR30385">
    <property type="entry name" value="SIGMA FACTOR F FLAGELLAR"/>
    <property type="match status" value="1"/>
</dbReference>
<dbReference type="Pfam" id="PF04542">
    <property type="entry name" value="Sigma70_r2"/>
    <property type="match status" value="1"/>
</dbReference>
<evidence type="ECO:0000256" key="4">
    <source>
        <dbReference type="ARBA" id="ARBA00023163"/>
    </source>
</evidence>
<keyword evidence="3" id="KW-0238">DNA-binding</keyword>
<dbReference type="InterPro" id="IPR007630">
    <property type="entry name" value="RNA_pol_sigma70_r4"/>
</dbReference>
<dbReference type="NCBIfam" id="TIGR02479">
    <property type="entry name" value="FliA_WhiG"/>
    <property type="match status" value="1"/>
</dbReference>
<accession>A0A1I3ANL7</accession>
<dbReference type="GO" id="GO:0006352">
    <property type="term" value="P:DNA-templated transcription initiation"/>
    <property type="evidence" value="ECO:0007669"/>
    <property type="project" value="InterPro"/>
</dbReference>
<sequence length="238" mass="27858">MYSETVEETEILKYLPLVEKVVSQLNIKRADYDREDLINIGVIGLMDALKKYDRSKKVPFEGYAYIRIKGTIIDEVRKTSKVSRSKMAKLNDFYKAKEELEKTLMRTPSEGEICEKLDINDKQLGKIHETIHQLASLSLEHVLFKEENTEIKLIDKIEDTNIQQTDTALLGKEQVELLTEAIKTLDKREQMILNFYYVDEMPLKEIAYILELSIPRISQIHGKIILKLKQYFKEVYHD</sequence>
<dbReference type="NCBIfam" id="TIGR02937">
    <property type="entry name" value="sigma70-ECF"/>
    <property type="match status" value="1"/>
</dbReference>
<evidence type="ECO:0000259" key="5">
    <source>
        <dbReference type="Pfam" id="PF04539"/>
    </source>
</evidence>
<evidence type="ECO:0000313" key="8">
    <source>
        <dbReference type="EMBL" id="SFH51309.1"/>
    </source>
</evidence>
<evidence type="ECO:0000256" key="2">
    <source>
        <dbReference type="ARBA" id="ARBA00023082"/>
    </source>
</evidence>
<dbReference type="OrthoDB" id="9799825at2"/>
<keyword evidence="1" id="KW-0805">Transcription regulation</keyword>
<dbReference type="InterPro" id="IPR014284">
    <property type="entry name" value="RNA_pol_sigma-70_dom"/>
</dbReference>
<proteinExistence type="predicted"/>
<name>A0A1I3ANL7_9LACT</name>
<keyword evidence="9" id="KW-1185">Reference proteome</keyword>
<dbReference type="InterPro" id="IPR000943">
    <property type="entry name" value="RNA_pol_sigma70"/>
</dbReference>
<dbReference type="InterPro" id="IPR007624">
    <property type="entry name" value="RNA_pol_sigma70_r3"/>
</dbReference>
<dbReference type="Gene3D" id="1.20.140.160">
    <property type="match status" value="1"/>
</dbReference>
<dbReference type="EMBL" id="FOQE01000001">
    <property type="protein sequence ID" value="SFH51309.1"/>
    <property type="molecule type" value="Genomic_DNA"/>
</dbReference>
<feature type="domain" description="RNA polymerase sigma-70 region 3" evidence="5">
    <location>
        <begin position="89"/>
        <end position="163"/>
    </location>
</feature>
<reference evidence="8 9" key="1">
    <citation type="submission" date="2016-10" db="EMBL/GenBank/DDBJ databases">
        <authorList>
            <person name="de Groot N.N."/>
        </authorList>
    </citation>
    <scope>NUCLEOTIDE SEQUENCE [LARGE SCALE GENOMIC DNA]</scope>
    <source>
        <strain evidence="8 9">DSM 27630</strain>
    </source>
</reference>
<dbReference type="InterPro" id="IPR013324">
    <property type="entry name" value="RNA_pol_sigma_r3/r4-like"/>
</dbReference>
<dbReference type="GO" id="GO:0016987">
    <property type="term" value="F:sigma factor activity"/>
    <property type="evidence" value="ECO:0007669"/>
    <property type="project" value="UniProtKB-KW"/>
</dbReference>
<dbReference type="CDD" id="cd06171">
    <property type="entry name" value="Sigma70_r4"/>
    <property type="match status" value="1"/>
</dbReference>
<keyword evidence="2" id="KW-0731">Sigma factor</keyword>
<evidence type="ECO:0000256" key="3">
    <source>
        <dbReference type="ARBA" id="ARBA00023125"/>
    </source>
</evidence>
<feature type="domain" description="RNA polymerase sigma-70 region 4" evidence="7">
    <location>
        <begin position="181"/>
        <end position="230"/>
    </location>
</feature>
<dbReference type="PRINTS" id="PR00046">
    <property type="entry name" value="SIGMA70FCT"/>
</dbReference>
<feature type="domain" description="RNA polymerase sigma-70 region 2" evidence="6">
    <location>
        <begin position="13"/>
        <end position="80"/>
    </location>
</feature>
<dbReference type="AlphaFoldDB" id="A0A1I3ANL7"/>